<proteinExistence type="predicted"/>
<dbReference type="Proteomes" id="UP001642409">
    <property type="component" value="Unassembled WGS sequence"/>
</dbReference>
<protein>
    <submittedName>
        <fullName evidence="2">Hypothetical_protein</fullName>
    </submittedName>
</protein>
<evidence type="ECO:0000313" key="1">
    <source>
        <dbReference type="EMBL" id="CAI9945439.1"/>
    </source>
</evidence>
<organism evidence="1">
    <name type="scientific">Hexamita inflata</name>
    <dbReference type="NCBI Taxonomy" id="28002"/>
    <lineage>
        <taxon>Eukaryota</taxon>
        <taxon>Metamonada</taxon>
        <taxon>Diplomonadida</taxon>
        <taxon>Hexamitidae</taxon>
        <taxon>Hexamitinae</taxon>
        <taxon>Hexamita</taxon>
    </lineage>
</organism>
<gene>
    <name evidence="1" type="ORF">HINF_LOCUS33084</name>
    <name evidence="2" type="ORF">HINF_LOCUS55933</name>
</gene>
<name>A0AA86Q4G2_9EUKA</name>
<keyword evidence="3" id="KW-1185">Reference proteome</keyword>
<dbReference type="AlphaFoldDB" id="A0AA86Q4G2"/>
<dbReference type="EMBL" id="CAXDID020000299">
    <property type="protein sequence ID" value="CAL6073085.1"/>
    <property type="molecule type" value="Genomic_DNA"/>
</dbReference>
<evidence type="ECO:0000313" key="3">
    <source>
        <dbReference type="Proteomes" id="UP001642409"/>
    </source>
</evidence>
<sequence length="244" mass="29151">MKKFFFSSSRQTGIGSPLSIYSTKMSAQFLSPVLLTFKNDDFIFKRTLTLSEPIYSHLTPRMNVFQQQKERFSRQKLLKEVQRERLIIFKLKKEAQSIKMNSCKFNIPCSNKSNKKLNDRFKIKNRRNEMFPANTLILSQLRLTRRQLFVDTRQTQFSLRNELNPLKVLLLHAHRTNKVLKVKLRHCKQTENVEKQQQLRIEHGIKQTQHNYTHKLEVAGRREFMNLHFKYFAMQNFVDGVQGW</sequence>
<comment type="caution">
    <text evidence="1">The sequence shown here is derived from an EMBL/GenBank/DDBJ whole genome shotgun (WGS) entry which is preliminary data.</text>
</comment>
<reference evidence="1" key="1">
    <citation type="submission" date="2023-06" db="EMBL/GenBank/DDBJ databases">
        <authorList>
            <person name="Kurt Z."/>
        </authorList>
    </citation>
    <scope>NUCLEOTIDE SEQUENCE</scope>
</reference>
<reference evidence="2 3" key="2">
    <citation type="submission" date="2024-07" db="EMBL/GenBank/DDBJ databases">
        <authorList>
            <person name="Akdeniz Z."/>
        </authorList>
    </citation>
    <scope>NUCLEOTIDE SEQUENCE [LARGE SCALE GENOMIC DNA]</scope>
</reference>
<accession>A0AA86Q4G2</accession>
<evidence type="ECO:0000313" key="2">
    <source>
        <dbReference type="EMBL" id="CAL6073085.1"/>
    </source>
</evidence>
<dbReference type="EMBL" id="CATOUU010000745">
    <property type="protein sequence ID" value="CAI9945439.1"/>
    <property type="molecule type" value="Genomic_DNA"/>
</dbReference>